<organism evidence="1">
    <name type="scientific">Candidatus Methanophagaceae archaeon ANME-1 ERB6</name>
    <dbReference type="NCBI Taxonomy" id="2759912"/>
    <lineage>
        <taxon>Archaea</taxon>
        <taxon>Methanobacteriati</taxon>
        <taxon>Methanobacteriota</taxon>
        <taxon>Stenosarchaea group</taxon>
        <taxon>Methanomicrobia</taxon>
        <taxon>Candidatus Methanophagales</taxon>
        <taxon>Candidatus Methanophagaceae</taxon>
    </lineage>
</organism>
<sequence>MRTKQKYVSFVDENKKEEKIPIDKLSEIYNYAEKLKATVGYYDGKISSKAPSDFRKNDNG</sequence>
<evidence type="ECO:0000313" key="1">
    <source>
        <dbReference type="EMBL" id="QNO52742.1"/>
    </source>
</evidence>
<dbReference type="EMBL" id="MT631520">
    <property type="protein sequence ID" value="QNO52742.1"/>
    <property type="molecule type" value="Genomic_DNA"/>
</dbReference>
<name>A0A7G9YXK8_9EURY</name>
<proteinExistence type="predicted"/>
<dbReference type="AlphaFoldDB" id="A0A7G9YXK8"/>
<reference evidence="1" key="1">
    <citation type="submission" date="2020-06" db="EMBL/GenBank/DDBJ databases">
        <title>Unique genomic features of the anaerobic methanotrophic archaea.</title>
        <authorList>
            <person name="Chadwick G.L."/>
            <person name="Skennerton C.T."/>
            <person name="Laso-Perez R."/>
            <person name="Leu A.O."/>
            <person name="Speth D.R."/>
            <person name="Yu H."/>
            <person name="Morgan-Lang C."/>
            <person name="Hatzenpichler R."/>
            <person name="Goudeau D."/>
            <person name="Malmstrom R."/>
            <person name="Brazelton W.J."/>
            <person name="Woyke T."/>
            <person name="Hallam S.J."/>
            <person name="Tyson G.W."/>
            <person name="Wegener G."/>
            <person name="Boetius A."/>
            <person name="Orphan V."/>
        </authorList>
    </citation>
    <scope>NUCLEOTIDE SEQUENCE</scope>
</reference>
<gene>
    <name evidence="1" type="ORF">KDAIOKAM_00011</name>
</gene>
<accession>A0A7G9YXK8</accession>
<protein>
    <submittedName>
        <fullName evidence="1">Uncharacterized protein</fullName>
    </submittedName>
</protein>